<sequence length="1293" mass="141090">MTDGNTEEYVQDDLLLAASSAEKYQDGTYTPESFTFQGGSGKVTITCPKVTITRGKVTATVVFSSSSYNKLVVDGDEYLPVSGTEYTGSVFQVPAVLNQDMEITGTTVAMTAAHDITYTIHIKLNVPMVTPAPDRLEDGTYQAAVKADSGFPAEACTLLVKDGEIDAVVTLKNGDYDRLYVGDALDAVNEKDDKLIAYRPSEDGTKHIFWPLAVDKLDTLFQVAARKTDKTWTDHYVKILSSSVTKVSDEVQAPNQAAEAAKFLYRNYVDDVISTTDGVTKDGSTYHVAYYNSYKSAVSGISLKRPSVKEYKSGWFFSDWSIFKSTVKQQPAKSQTYSLDTSKRTQEQQVTATLKLYDPSVEDAAINDNSAHPLAEYKYELVLAAKPDTCQVTFRAVNSKTGEVIPEAQITVTNNTTKEEVTGTEGIYQLKSGQKYTVQAQSEGYIAEGTKGDAVAKQTSFTAAFDETVDLSLTAEANSRHKVTFKIVDAEGKKVPEAVLTVTGETPAEDGSYTLWDNYTYFYRVTAEGYQVVRSKFIKPLEDQEVVVTLTALKNYQASIKIRAKSGHLEVVNPKVLSVTYKKNGETFTVEPSEDGTYPMVETVAYTYTFAADNYQSATANWTATGTEGPVELEGVLSKETAKALLEDAIATAKELSDEMTEGDGAGQWAAGSKETLDEAIQAAEEVYTKEDAADDDYENAKDALQSVVSGLSQNENAESINITVFVNKNPGEAPVKMAMNVTADDAAKVTPTDSKKKDNYNKSSDMEKRATVIDALVDLHKELFGEEYIANPTQYLMCGRRGAGTGFLLGQKSFKNFVGFRVNGKYVESDPRMCRLKEGDVLSVFSATTVANPAYLQFEQQETTVNQNEEFTLTLTGDSYYMDEDINRTVGKNEFTPAEGYDITLANAETGEEVTGEAKTDAQGKVSFKIGTPGTYVVKTVTNENVESIVLPYAQIQVKEKAPVILENGTYLVKVINNNKMFNVINNSCVLKVENGKMTAEISLHGKGYDYMYAGIKEEAAAAGEAAWSHYYEKEIAVNNGDKVEMGPWYTYSLAVSALDQEIAFSVRNIRDGVWFDRRLTFLTEGIQKINTPQPTPTVTPTPTVEPTAAPQPTAVPQPTEAPKSVTVAAKKLTVNTSTMYLKVKKSDTIGVIVAPSNTTDKVTYKSSKKSVATVDKNGKVTAKKAGKAVITVKAGKLTKKVTVVVGKCAKKVTKLKFAKKSMTLKKGSMQFLKVTVKPKKATTNLKWKSSNTKVVTVDKNGKVTAKKAGTAWITVRGNGKKASIKIKVKSK</sequence>
<reference evidence="3 4" key="1">
    <citation type="journal article" date="2021" name="ISME Commun">
        <title>Automated analysis of genomic sequences facilitates high-throughput and comprehensive description of bacteria.</title>
        <authorList>
            <person name="Hitch T.C.A."/>
        </authorList>
    </citation>
    <scope>NUCLEOTIDE SEQUENCE [LARGE SCALE GENOMIC DNA]</scope>
    <source>
        <strain evidence="3 4">Sanger_23</strain>
    </source>
</reference>
<accession>A0ABT2TUX5</accession>
<proteinExistence type="predicted"/>
<feature type="compositionally biased region" description="Low complexity" evidence="1">
    <location>
        <begin position="1102"/>
        <end position="1123"/>
    </location>
</feature>
<dbReference type="Pfam" id="PF02368">
    <property type="entry name" value="Big_2"/>
    <property type="match status" value="2"/>
</dbReference>
<dbReference type="SMART" id="SM00635">
    <property type="entry name" value="BID_2"/>
    <property type="match status" value="2"/>
</dbReference>
<comment type="caution">
    <text evidence="3">The sequence shown here is derived from an EMBL/GenBank/DDBJ whole genome shotgun (WGS) entry which is preliminary data.</text>
</comment>
<evidence type="ECO:0000313" key="3">
    <source>
        <dbReference type="EMBL" id="MCU6766041.1"/>
    </source>
</evidence>
<protein>
    <submittedName>
        <fullName evidence="3">Ig-like domain-containing protein</fullName>
    </submittedName>
</protein>
<feature type="domain" description="BIG2" evidence="2">
    <location>
        <begin position="1213"/>
        <end position="1289"/>
    </location>
</feature>
<name>A0ABT2TUX5_9FIRM</name>
<dbReference type="Gene3D" id="2.60.40.1080">
    <property type="match status" value="2"/>
</dbReference>
<evidence type="ECO:0000259" key="2">
    <source>
        <dbReference type="SMART" id="SM00635"/>
    </source>
</evidence>
<feature type="region of interest" description="Disordered" evidence="1">
    <location>
        <begin position="1092"/>
        <end position="1123"/>
    </location>
</feature>
<feature type="domain" description="BIG2" evidence="2">
    <location>
        <begin position="1130"/>
        <end position="1206"/>
    </location>
</feature>
<dbReference type="InterPro" id="IPR008964">
    <property type="entry name" value="Invasin/intimin_cell_adhesion"/>
</dbReference>
<keyword evidence="4" id="KW-1185">Reference proteome</keyword>
<gene>
    <name evidence="3" type="ORF">OCV61_11535</name>
</gene>
<evidence type="ECO:0000313" key="4">
    <source>
        <dbReference type="Proteomes" id="UP001652409"/>
    </source>
</evidence>
<dbReference type="InterPro" id="IPR003343">
    <property type="entry name" value="Big_2"/>
</dbReference>
<evidence type="ECO:0000256" key="1">
    <source>
        <dbReference type="SAM" id="MobiDB-lite"/>
    </source>
</evidence>
<dbReference type="EMBL" id="JAOQJL010000022">
    <property type="protein sequence ID" value="MCU6766041.1"/>
    <property type="molecule type" value="Genomic_DNA"/>
</dbReference>
<dbReference type="Proteomes" id="UP001652409">
    <property type="component" value="Unassembled WGS sequence"/>
</dbReference>
<organism evidence="3 4">
    <name type="scientific">Blautia ammoniilytica</name>
    <dbReference type="NCBI Taxonomy" id="2981782"/>
    <lineage>
        <taxon>Bacteria</taxon>
        <taxon>Bacillati</taxon>
        <taxon>Bacillota</taxon>
        <taxon>Clostridia</taxon>
        <taxon>Lachnospirales</taxon>
        <taxon>Lachnospiraceae</taxon>
        <taxon>Blautia</taxon>
    </lineage>
</organism>
<dbReference type="SUPFAM" id="SSF49373">
    <property type="entry name" value="Invasin/intimin cell-adhesion fragments"/>
    <property type="match status" value="2"/>
</dbReference>
<dbReference type="Gene3D" id="1.20.1270.90">
    <property type="entry name" value="AF1782-like"/>
    <property type="match status" value="1"/>
</dbReference>
<dbReference type="RefSeq" id="WP_158421961.1">
    <property type="nucleotide sequence ID" value="NZ_JAOQJL010000022.1"/>
</dbReference>